<proteinExistence type="predicted"/>
<dbReference type="OrthoDB" id="850138at2"/>
<protein>
    <submittedName>
        <fullName evidence="1">Uncharacterized protein</fullName>
    </submittedName>
</protein>
<dbReference type="Gene3D" id="2.160.20.120">
    <property type="match status" value="1"/>
</dbReference>
<dbReference type="EMBL" id="QWDE01000002">
    <property type="protein sequence ID" value="RFZ82650.1"/>
    <property type="molecule type" value="Genomic_DNA"/>
</dbReference>
<dbReference type="AlphaFoldDB" id="A0A3E2NP35"/>
<dbReference type="RefSeq" id="WP_117383054.1">
    <property type="nucleotide sequence ID" value="NZ_QWDE01000002.1"/>
</dbReference>
<name>A0A3E2NP35_9SPHI</name>
<reference evidence="1 2" key="1">
    <citation type="submission" date="2018-08" db="EMBL/GenBank/DDBJ databases">
        <title>Mucilaginibacter terrae sp. nov., isolated from manganese diggings.</title>
        <authorList>
            <person name="Huang Y."/>
            <person name="Zhou Z."/>
        </authorList>
    </citation>
    <scope>NUCLEOTIDE SEQUENCE [LARGE SCALE GENOMIC DNA]</scope>
    <source>
        <strain evidence="1 2">ZH6</strain>
    </source>
</reference>
<comment type="caution">
    <text evidence="1">The sequence shown here is derived from an EMBL/GenBank/DDBJ whole genome shotgun (WGS) entry which is preliminary data.</text>
</comment>
<sequence length="246" mass="27292">MKTSNRLIILALLLIVVSQLGYDNLLKAEFISGRYKDPYKDFVKLNFKDFDAVDLVSSTAANVKFVQGPFKIIADAAALTNIKISQEGRKLVIKAVYDKEYLWNVNPYLIVISCPRLSAVHAGATYTVSKDIRVTDTVNYNSWNMRKVLVDGFKQDSLTISQDDGSMVELANNELVNVNATVGKSPGSGSKINLLKGNRLKNANFEILNRSELLLSNSGIENIRYHLADSAKLTIGAQSQNLFKKQ</sequence>
<evidence type="ECO:0000313" key="1">
    <source>
        <dbReference type="EMBL" id="RFZ82650.1"/>
    </source>
</evidence>
<dbReference type="Proteomes" id="UP000260823">
    <property type="component" value="Unassembled WGS sequence"/>
</dbReference>
<accession>A0A3E2NP35</accession>
<evidence type="ECO:0000313" key="2">
    <source>
        <dbReference type="Proteomes" id="UP000260823"/>
    </source>
</evidence>
<organism evidence="1 2">
    <name type="scientific">Mucilaginibacter terrenus</name>
    <dbReference type="NCBI Taxonomy" id="2482727"/>
    <lineage>
        <taxon>Bacteria</taxon>
        <taxon>Pseudomonadati</taxon>
        <taxon>Bacteroidota</taxon>
        <taxon>Sphingobacteriia</taxon>
        <taxon>Sphingobacteriales</taxon>
        <taxon>Sphingobacteriaceae</taxon>
        <taxon>Mucilaginibacter</taxon>
    </lineage>
</organism>
<gene>
    <name evidence="1" type="ORF">DYU05_10725</name>
</gene>
<keyword evidence="2" id="KW-1185">Reference proteome</keyword>